<dbReference type="EMBL" id="JABDJR010000012">
    <property type="protein sequence ID" value="NNF05210.1"/>
    <property type="molecule type" value="Genomic_DNA"/>
</dbReference>
<dbReference type="PROSITE" id="PS51186">
    <property type="entry name" value="GNAT"/>
    <property type="match status" value="1"/>
</dbReference>
<name>A0A7Y2H0P3_UNCEI</name>
<dbReference type="SUPFAM" id="SSF55729">
    <property type="entry name" value="Acyl-CoA N-acyltransferases (Nat)"/>
    <property type="match status" value="1"/>
</dbReference>
<gene>
    <name evidence="2" type="ORF">HKN21_00485</name>
</gene>
<reference evidence="2 3" key="1">
    <citation type="submission" date="2020-03" db="EMBL/GenBank/DDBJ databases">
        <title>Metabolic flexibility allows generalist bacteria to become dominant in a frequently disturbed ecosystem.</title>
        <authorList>
            <person name="Chen Y.-J."/>
            <person name="Leung P.M."/>
            <person name="Bay S.K."/>
            <person name="Hugenholtz P."/>
            <person name="Kessler A.J."/>
            <person name="Shelley G."/>
            <person name="Waite D.W."/>
            <person name="Cook P.L."/>
            <person name="Greening C."/>
        </authorList>
    </citation>
    <scope>NUCLEOTIDE SEQUENCE [LARGE SCALE GENOMIC DNA]</scope>
    <source>
        <strain evidence="2">SS_bin_28</strain>
    </source>
</reference>
<feature type="domain" description="N-acetyltransferase" evidence="1">
    <location>
        <begin position="147"/>
        <end position="288"/>
    </location>
</feature>
<dbReference type="InterPro" id="IPR016181">
    <property type="entry name" value="Acyl_CoA_acyltransferase"/>
</dbReference>
<comment type="caution">
    <text evidence="2">The sequence shown here is derived from an EMBL/GenBank/DDBJ whole genome shotgun (WGS) entry which is preliminary data.</text>
</comment>
<accession>A0A7Y2H0P3</accession>
<dbReference type="GO" id="GO:0016747">
    <property type="term" value="F:acyltransferase activity, transferring groups other than amino-acyl groups"/>
    <property type="evidence" value="ECO:0007669"/>
    <property type="project" value="InterPro"/>
</dbReference>
<dbReference type="Pfam" id="PF00583">
    <property type="entry name" value="Acetyltransf_1"/>
    <property type="match status" value="1"/>
</dbReference>
<dbReference type="Proteomes" id="UP000547674">
    <property type="component" value="Unassembled WGS sequence"/>
</dbReference>
<protein>
    <submittedName>
        <fullName evidence="2">GNAT family N-acetyltransferase</fullName>
    </submittedName>
</protein>
<organism evidence="2 3">
    <name type="scientific">Eiseniibacteriota bacterium</name>
    <dbReference type="NCBI Taxonomy" id="2212470"/>
    <lineage>
        <taxon>Bacteria</taxon>
        <taxon>Candidatus Eiseniibacteriota</taxon>
    </lineage>
</organism>
<keyword evidence="2" id="KW-0808">Transferase</keyword>
<proteinExistence type="predicted"/>
<evidence type="ECO:0000313" key="3">
    <source>
        <dbReference type="Proteomes" id="UP000547674"/>
    </source>
</evidence>
<dbReference type="AlphaFoldDB" id="A0A7Y2H0P3"/>
<dbReference type="Gene3D" id="3.40.630.30">
    <property type="match status" value="1"/>
</dbReference>
<sequence length="288" mass="32428">MTSVTPAGDIRVSILVDEDKAVLLELLEQNKLETVYLRSLVHEFGVSPNDALGHGRFYGSWRNRKLQAVVFVGNARNMTTLGHRNDFVPLLTRVSQGPYRPRLFVGPEEHAPDVRRLMFEEGMGPRLDRQQTYCILTRDTLTRSEPLELRQATPSELDRVVESHAAMIEEDLTIPYAHLDLGRLRRLAKKRIQEGKIWIHTQGDELVFKTEEIARSADAVLVGGVFTASKFRGQGYAGRGMASWAEHIFESGVSTLALHVNSKNTPAMGAYQRAGFRNLSTLRLILTY</sequence>
<evidence type="ECO:0000259" key="1">
    <source>
        <dbReference type="PROSITE" id="PS51186"/>
    </source>
</evidence>
<dbReference type="InterPro" id="IPR000182">
    <property type="entry name" value="GNAT_dom"/>
</dbReference>
<evidence type="ECO:0000313" key="2">
    <source>
        <dbReference type="EMBL" id="NNF05210.1"/>
    </source>
</evidence>